<name>A0A1G8XZL0_ANEMI</name>
<accession>A0A1G8XZL0</accession>
<sequence>MANSCSVSTHSAFVVISRPCDGAVIPIYQPPTELLPTVTIEIENIGDCPITLVVARQNSTTPIRIVVQPDTDFVVNVDLVTSISVQCNTSTEPENECNFSVGLDISSCICC</sequence>
<evidence type="ECO:0000313" key="2">
    <source>
        <dbReference type="Proteomes" id="UP000182836"/>
    </source>
</evidence>
<reference evidence="1 2" key="1">
    <citation type="submission" date="2016-10" db="EMBL/GenBank/DDBJ databases">
        <authorList>
            <person name="de Groot N.N."/>
        </authorList>
    </citation>
    <scope>NUCLEOTIDE SEQUENCE [LARGE SCALE GENOMIC DNA]</scope>
    <source>
        <strain evidence="1 2">DSM 2895</strain>
    </source>
</reference>
<dbReference type="EMBL" id="FNED01000034">
    <property type="protein sequence ID" value="SDJ95952.1"/>
    <property type="molecule type" value="Genomic_DNA"/>
</dbReference>
<organism evidence="1 2">
    <name type="scientific">Aneurinibacillus migulanus</name>
    <name type="common">Bacillus migulanus</name>
    <dbReference type="NCBI Taxonomy" id="47500"/>
    <lineage>
        <taxon>Bacteria</taxon>
        <taxon>Bacillati</taxon>
        <taxon>Bacillota</taxon>
        <taxon>Bacilli</taxon>
        <taxon>Bacillales</taxon>
        <taxon>Paenibacillaceae</taxon>
        <taxon>Aneurinibacillus group</taxon>
        <taxon>Aneurinibacillus</taxon>
    </lineage>
</organism>
<dbReference type="AlphaFoldDB" id="A0A1G8XZL0"/>
<dbReference type="Proteomes" id="UP000182836">
    <property type="component" value="Unassembled WGS sequence"/>
</dbReference>
<proteinExistence type="predicted"/>
<evidence type="ECO:0000313" key="1">
    <source>
        <dbReference type="EMBL" id="SDJ95952.1"/>
    </source>
</evidence>
<gene>
    <name evidence="1" type="ORF">SAMN04487909_1345</name>
</gene>
<protein>
    <submittedName>
        <fullName evidence="1">Uncharacterized protein</fullName>
    </submittedName>
</protein>